<name>A0A0B8MY74_TALPI</name>
<sequence length="829" mass="92932">MNLSTLGSVAIRRFKPSAFHNFRLDCATMAPTLRVFDSLVKEKTPFSPSDPNGKTVTWYTCGPTVYDEAHLGHCRSAISIDILRRIMRDYFGFSVRFVMNVTDIDDKIIIRSRYQYLGTRLQKELESMEKTKAVTEAISIGRAAIKHYLSTHLPLLPSDIALEAYSVEAKRLYHVADREQTDQTAKLEMHMKNCQSGIDALLALESVSDATALSDFLVKAKDVLHPYLDFLYGTTIDSQDHGIFTGIAQKYEKLYFDDMRALNVLDPDVTTRATEFIPQMIKFVERIIAKGFAYPTADGSVYFDIAAFEEAGHPYPRLEPGNRNNSALRADGEGSLANKSAVKRNDVDFALWKGSRPGEPAWPTPWSKVGGRPGWHLECSVMASEVLGSEIDIHSGGEDLRFPHHDNELAQSTAYWSTEEKSAPWVNHFLHTGHLGIQGLKMSKSLKNFITLKDLFKRPDWTPRLLRICFLLGAWHDQIEITDEIFKTAVAWESKMNNFFLQALDCARSPQIATAESDVTQDKSFAPLDRAKNGLYEALCDSFDTSTAMKLISELVSECNNMTSLSDTDLLAVSKWLTRIVTIFGLNPEGEDAVLGPGKGEQSQGPFDSQILVWHGVEIPLAAQEPIYAAAKLRDDVRQHVLSAGEEIDNNALGKLIEKHQPQPGAGGNTSPYYTAAIEFRTSMQRLVSENASKKEILNLCDGFRDIQLFSLDIYLEDREDLPALVRPLDASLRRALAERKATAIAAAAAKAKQKAENIEKQLARDEQAKIEPGQLFRDKALYSEWDELGIPTRDVNGKEITKSARKKLIKLREKQAKLHEEWLGRTRL</sequence>
<dbReference type="InterPro" id="IPR015803">
    <property type="entry name" value="Cys-tRNA-ligase"/>
</dbReference>
<dbReference type="EC" id="6.1.1.16" evidence="2"/>
<dbReference type="HAMAP" id="MF_00041">
    <property type="entry name" value="Cys_tRNA_synth"/>
    <property type="match status" value="1"/>
</dbReference>
<evidence type="ECO:0000256" key="11">
    <source>
        <dbReference type="SAM" id="Coils"/>
    </source>
</evidence>
<keyword evidence="5" id="KW-0547">Nucleotide-binding</keyword>
<evidence type="ECO:0000256" key="9">
    <source>
        <dbReference type="ARBA" id="ARBA00023146"/>
    </source>
</evidence>
<dbReference type="FunFam" id="3.40.50.620:FF:000186">
    <property type="entry name" value="Putative Cysteinyl-tRNA synthetase"/>
    <property type="match status" value="1"/>
</dbReference>
<keyword evidence="11" id="KW-0175">Coiled coil</keyword>
<evidence type="ECO:0000256" key="6">
    <source>
        <dbReference type="ARBA" id="ARBA00022833"/>
    </source>
</evidence>
<evidence type="ECO:0000259" key="12">
    <source>
        <dbReference type="Pfam" id="PF01406"/>
    </source>
</evidence>
<dbReference type="InterPro" id="IPR009080">
    <property type="entry name" value="tRNAsynth_Ia_anticodon-bd"/>
</dbReference>
<keyword evidence="4" id="KW-0479">Metal-binding</keyword>
<dbReference type="GO" id="GO:0005737">
    <property type="term" value="C:cytoplasm"/>
    <property type="evidence" value="ECO:0007669"/>
    <property type="project" value="TreeGrafter"/>
</dbReference>
<dbReference type="GO" id="GO:0046872">
    <property type="term" value="F:metal ion binding"/>
    <property type="evidence" value="ECO:0007669"/>
    <property type="project" value="UniProtKB-KW"/>
</dbReference>
<dbReference type="PRINTS" id="PR00983">
    <property type="entry name" value="TRNASYNTHCYS"/>
</dbReference>
<evidence type="ECO:0000313" key="13">
    <source>
        <dbReference type="EMBL" id="GAM37281.1"/>
    </source>
</evidence>
<dbReference type="AlphaFoldDB" id="A0A0B8MY74"/>
<keyword evidence="7" id="KW-0067">ATP-binding</keyword>
<protein>
    <recommendedName>
        <fullName evidence="2">cysteine--tRNA ligase</fullName>
        <ecNumber evidence="2">6.1.1.16</ecNumber>
    </recommendedName>
    <alternativeName>
        <fullName evidence="10">Cysteinyl-tRNA synthetase</fullName>
    </alternativeName>
</protein>
<accession>A0A0B8MY74</accession>
<dbReference type="EMBL" id="DF933819">
    <property type="protein sequence ID" value="GAM37281.1"/>
    <property type="molecule type" value="Genomic_DNA"/>
</dbReference>
<evidence type="ECO:0000256" key="10">
    <source>
        <dbReference type="ARBA" id="ARBA00031499"/>
    </source>
</evidence>
<gene>
    <name evidence="13" type="ORF">TCE0_023r07075</name>
</gene>
<evidence type="ECO:0000256" key="7">
    <source>
        <dbReference type="ARBA" id="ARBA00022840"/>
    </source>
</evidence>
<feature type="domain" description="tRNA synthetases class I catalytic" evidence="12">
    <location>
        <begin position="53"/>
        <end position="489"/>
    </location>
</feature>
<keyword evidence="8" id="KW-0648">Protein biosynthesis</keyword>
<dbReference type="GO" id="GO:0004817">
    <property type="term" value="F:cysteine-tRNA ligase activity"/>
    <property type="evidence" value="ECO:0007669"/>
    <property type="project" value="UniProtKB-EC"/>
</dbReference>
<reference evidence="14" key="1">
    <citation type="journal article" date="2015" name="Genome Announc.">
        <title>Draft genome sequence of Talaromyces cellulolyticus strain Y-94, a source of lignocellulosic biomass-degrading enzymes.</title>
        <authorList>
            <person name="Fujii T."/>
            <person name="Koike H."/>
            <person name="Sawayama S."/>
            <person name="Yano S."/>
            <person name="Inoue H."/>
        </authorList>
    </citation>
    <scope>NUCLEOTIDE SEQUENCE [LARGE SCALE GENOMIC DNA]</scope>
    <source>
        <strain evidence="14">Y-94</strain>
    </source>
</reference>
<feature type="coiled-coil region" evidence="11">
    <location>
        <begin position="742"/>
        <end position="769"/>
    </location>
</feature>
<evidence type="ECO:0000256" key="1">
    <source>
        <dbReference type="ARBA" id="ARBA00001947"/>
    </source>
</evidence>
<keyword evidence="14" id="KW-1185">Reference proteome</keyword>
<keyword evidence="6" id="KW-0862">Zinc</keyword>
<dbReference type="Proteomes" id="UP000053095">
    <property type="component" value="Unassembled WGS sequence"/>
</dbReference>
<dbReference type="GO" id="GO:0005524">
    <property type="term" value="F:ATP binding"/>
    <property type="evidence" value="ECO:0007669"/>
    <property type="project" value="UniProtKB-KW"/>
</dbReference>
<comment type="cofactor">
    <cofactor evidence="1">
        <name>Zn(2+)</name>
        <dbReference type="ChEBI" id="CHEBI:29105"/>
    </cofactor>
</comment>
<dbReference type="NCBIfam" id="TIGR00435">
    <property type="entry name" value="cysS"/>
    <property type="match status" value="1"/>
</dbReference>
<dbReference type="InterPro" id="IPR014729">
    <property type="entry name" value="Rossmann-like_a/b/a_fold"/>
</dbReference>
<dbReference type="InterPro" id="IPR024909">
    <property type="entry name" value="Cys-tRNA/MSH_ligase"/>
</dbReference>
<dbReference type="GO" id="GO:0006423">
    <property type="term" value="P:cysteinyl-tRNA aminoacylation"/>
    <property type="evidence" value="ECO:0007669"/>
    <property type="project" value="InterPro"/>
</dbReference>
<dbReference type="SUPFAM" id="SSF47323">
    <property type="entry name" value="Anticodon-binding domain of a subclass of class I aminoacyl-tRNA synthetases"/>
    <property type="match status" value="1"/>
</dbReference>
<dbReference type="InterPro" id="IPR032678">
    <property type="entry name" value="tRNA-synt_1_cat_dom"/>
</dbReference>
<keyword evidence="3" id="KW-0436">Ligase</keyword>
<evidence type="ECO:0000256" key="5">
    <source>
        <dbReference type="ARBA" id="ARBA00022741"/>
    </source>
</evidence>
<dbReference type="Gene3D" id="3.40.50.620">
    <property type="entry name" value="HUPs"/>
    <property type="match status" value="2"/>
</dbReference>
<dbReference type="SUPFAM" id="SSF52374">
    <property type="entry name" value="Nucleotidylyl transferase"/>
    <property type="match status" value="1"/>
</dbReference>
<evidence type="ECO:0000313" key="14">
    <source>
        <dbReference type="Proteomes" id="UP000053095"/>
    </source>
</evidence>
<evidence type="ECO:0000256" key="8">
    <source>
        <dbReference type="ARBA" id="ARBA00022917"/>
    </source>
</evidence>
<organism evidence="13 14">
    <name type="scientific">Talaromyces pinophilus</name>
    <name type="common">Penicillium pinophilum</name>
    <dbReference type="NCBI Taxonomy" id="128442"/>
    <lineage>
        <taxon>Eukaryota</taxon>
        <taxon>Fungi</taxon>
        <taxon>Dikarya</taxon>
        <taxon>Ascomycota</taxon>
        <taxon>Pezizomycotina</taxon>
        <taxon>Eurotiomycetes</taxon>
        <taxon>Eurotiomycetidae</taxon>
        <taxon>Eurotiales</taxon>
        <taxon>Trichocomaceae</taxon>
        <taxon>Talaromyces</taxon>
        <taxon>Talaromyces sect. Talaromyces</taxon>
    </lineage>
</organism>
<dbReference type="Pfam" id="PF01406">
    <property type="entry name" value="tRNA-synt_1e"/>
    <property type="match status" value="1"/>
</dbReference>
<dbReference type="PANTHER" id="PTHR10890">
    <property type="entry name" value="CYSTEINYL-TRNA SYNTHETASE"/>
    <property type="match status" value="1"/>
</dbReference>
<evidence type="ECO:0000256" key="3">
    <source>
        <dbReference type="ARBA" id="ARBA00022598"/>
    </source>
</evidence>
<evidence type="ECO:0000256" key="2">
    <source>
        <dbReference type="ARBA" id="ARBA00012832"/>
    </source>
</evidence>
<dbReference type="PANTHER" id="PTHR10890:SF3">
    <property type="entry name" value="CYSTEINE--TRNA LIGASE, CYTOPLASMIC"/>
    <property type="match status" value="1"/>
</dbReference>
<keyword evidence="9" id="KW-0030">Aminoacyl-tRNA synthetase</keyword>
<proteinExistence type="inferred from homology"/>
<evidence type="ECO:0000256" key="4">
    <source>
        <dbReference type="ARBA" id="ARBA00022723"/>
    </source>
</evidence>